<evidence type="ECO:0000259" key="2">
    <source>
        <dbReference type="Pfam" id="PF03235"/>
    </source>
</evidence>
<dbReference type="InterPro" id="IPR004919">
    <property type="entry name" value="GmrSD_N"/>
</dbReference>
<accession>A0ABX4CPS8</accession>
<dbReference type="PANTHER" id="PTHR35149">
    <property type="entry name" value="SLL5132 PROTEIN"/>
    <property type="match status" value="1"/>
</dbReference>
<dbReference type="Pfam" id="PF03235">
    <property type="entry name" value="GmrSD_N"/>
    <property type="match status" value="1"/>
</dbReference>
<evidence type="ECO:0000259" key="3">
    <source>
        <dbReference type="Pfam" id="PF07510"/>
    </source>
</evidence>
<keyword evidence="5" id="KW-1185">Reference proteome</keyword>
<name>A0ABX4CPS8_9FLAO</name>
<dbReference type="Proteomes" id="UP000198381">
    <property type="component" value="Unassembled WGS sequence"/>
</dbReference>
<dbReference type="InterPro" id="IPR011089">
    <property type="entry name" value="GmrSD_C"/>
</dbReference>
<sequence>MEKKTLSNIFDSKIFRIPDYQRGYSWEEKQWQEFVQDIDALVDDQIVSHYTGTIVIYQPNPKPLENYGTKKLEIVDIVDGQQRLSTCSLFLSIIFKELIDLGQTDFAAEIPIYLYSGSKSKLRLNNDTSDFYLDLITKGVSNVSANSVHQSRISNAYFFLKNHISEQLKIREEGGVEYLKDLFDAIIRKLNFSFYPIEVESEIGMTFELMNSRGKDLSSMELLKNYLMYWVYPNITDESEKEDFTNTINKTWKEVYVNISKCNGSESQCLRIAWTLFVSYTPKNWTGYSGFKSDEVIPLRNFTKKNKDQVKGFILKFVDGLAVISKHYASVVNPSSPASDKDELKFFTKIKNAGNVANFLPLLIAVRIKRDNNGITDDDYADFLKSIELFSYRVFLWEGKRSNAGLSKFYRWADDIFAGKHDLKTVTEWIYGTINWYSPENNFRKSLKEDFFEWYHWRKLLKYTLYEYEVFLLMDKNTPKLNWEDLSDATLEHILPQNPDVNSQWLKKWPARDRNKYLHDISNIVLTKDNSRYRNFEFERKKGTSGTGFSYANSDIRQERKIAEHDDWTPAACKIRREELTDWIIDRWGMDKHYEILIDESMPEDENEDENEDEDEIGLDVSE</sequence>
<organism evidence="4 5">
    <name type="scientific">Flavobacterium plurextorum</name>
    <dbReference type="NCBI Taxonomy" id="1114867"/>
    <lineage>
        <taxon>Bacteria</taxon>
        <taxon>Pseudomonadati</taxon>
        <taxon>Bacteroidota</taxon>
        <taxon>Flavobacteriia</taxon>
        <taxon>Flavobacteriales</taxon>
        <taxon>Flavobacteriaceae</taxon>
        <taxon>Flavobacterium</taxon>
    </lineage>
</organism>
<dbReference type="EMBL" id="MUHD01000036">
    <property type="protein sequence ID" value="OXB03337.1"/>
    <property type="molecule type" value="Genomic_DNA"/>
</dbReference>
<evidence type="ECO:0000313" key="5">
    <source>
        <dbReference type="Proteomes" id="UP000198381"/>
    </source>
</evidence>
<feature type="domain" description="GmrSD restriction endonucleases C-terminal" evidence="3">
    <location>
        <begin position="443"/>
        <end position="583"/>
    </location>
</feature>
<feature type="region of interest" description="Disordered" evidence="1">
    <location>
        <begin position="600"/>
        <end position="623"/>
    </location>
</feature>
<dbReference type="PANTHER" id="PTHR35149:SF1">
    <property type="entry name" value="DUF5655 DOMAIN-CONTAINING PROTEIN"/>
    <property type="match status" value="1"/>
</dbReference>
<proteinExistence type="predicted"/>
<protein>
    <recommendedName>
        <fullName evidence="6">DUF262 domain-containing protein</fullName>
    </recommendedName>
</protein>
<evidence type="ECO:0000313" key="4">
    <source>
        <dbReference type="EMBL" id="OXB03337.1"/>
    </source>
</evidence>
<comment type="caution">
    <text evidence="4">The sequence shown here is derived from an EMBL/GenBank/DDBJ whole genome shotgun (WGS) entry which is preliminary data.</text>
</comment>
<evidence type="ECO:0000256" key="1">
    <source>
        <dbReference type="SAM" id="MobiDB-lite"/>
    </source>
</evidence>
<dbReference type="Pfam" id="PF07510">
    <property type="entry name" value="GmrSD_C"/>
    <property type="match status" value="1"/>
</dbReference>
<feature type="domain" description="GmrSD restriction endonucleases N-terminal" evidence="2">
    <location>
        <begin position="7"/>
        <end position="228"/>
    </location>
</feature>
<evidence type="ECO:0008006" key="6">
    <source>
        <dbReference type="Google" id="ProtNLM"/>
    </source>
</evidence>
<gene>
    <name evidence="4" type="ORF">B0A81_18575</name>
</gene>
<dbReference type="RefSeq" id="WP_089059391.1">
    <property type="nucleotide sequence ID" value="NZ_MUHD01000036.1"/>
</dbReference>
<reference evidence="4 5" key="1">
    <citation type="submission" date="2016-11" db="EMBL/GenBank/DDBJ databases">
        <title>Whole genomes of Flavobacteriaceae.</title>
        <authorList>
            <person name="Stine C."/>
            <person name="Li C."/>
            <person name="Tadesse D."/>
        </authorList>
    </citation>
    <scope>NUCLEOTIDE SEQUENCE [LARGE SCALE GENOMIC DNA]</scope>
    <source>
        <strain evidence="4 5">CCUG 60112</strain>
    </source>
</reference>